<feature type="compositionally biased region" description="Polar residues" evidence="1">
    <location>
        <begin position="38"/>
        <end position="47"/>
    </location>
</feature>
<sequence>MHRIKEEKEKKKQKSIHVVPEPPKVNFWEQRVKAATQLQQPTASAQLKPTKPSTASSSSVPVNSHDSPPDIFDSL</sequence>
<name>A0A8X6GY41_TRICU</name>
<gene>
    <name evidence="2" type="ORF">TNCT_603021</name>
</gene>
<proteinExistence type="predicted"/>
<accession>A0A8X6GY41</accession>
<feature type="compositionally biased region" description="Low complexity" evidence="1">
    <location>
        <begin position="48"/>
        <end position="75"/>
    </location>
</feature>
<feature type="region of interest" description="Disordered" evidence="1">
    <location>
        <begin position="1"/>
        <end position="22"/>
    </location>
</feature>
<organism evidence="2 3">
    <name type="scientific">Trichonephila clavata</name>
    <name type="common">Joro spider</name>
    <name type="synonym">Nephila clavata</name>
    <dbReference type="NCBI Taxonomy" id="2740835"/>
    <lineage>
        <taxon>Eukaryota</taxon>
        <taxon>Metazoa</taxon>
        <taxon>Ecdysozoa</taxon>
        <taxon>Arthropoda</taxon>
        <taxon>Chelicerata</taxon>
        <taxon>Arachnida</taxon>
        <taxon>Araneae</taxon>
        <taxon>Araneomorphae</taxon>
        <taxon>Entelegynae</taxon>
        <taxon>Araneoidea</taxon>
        <taxon>Nephilidae</taxon>
        <taxon>Trichonephila</taxon>
    </lineage>
</organism>
<dbReference type="Proteomes" id="UP000887116">
    <property type="component" value="Unassembled WGS sequence"/>
</dbReference>
<comment type="caution">
    <text evidence="2">The sequence shown here is derived from an EMBL/GenBank/DDBJ whole genome shotgun (WGS) entry which is preliminary data.</text>
</comment>
<evidence type="ECO:0000256" key="1">
    <source>
        <dbReference type="SAM" id="MobiDB-lite"/>
    </source>
</evidence>
<feature type="region of interest" description="Disordered" evidence="1">
    <location>
        <begin position="38"/>
        <end position="75"/>
    </location>
</feature>
<evidence type="ECO:0000313" key="3">
    <source>
        <dbReference type="Proteomes" id="UP000887116"/>
    </source>
</evidence>
<feature type="compositionally biased region" description="Basic and acidic residues" evidence="1">
    <location>
        <begin position="1"/>
        <end position="10"/>
    </location>
</feature>
<reference evidence="2" key="1">
    <citation type="submission" date="2020-07" db="EMBL/GenBank/DDBJ databases">
        <title>Multicomponent nature underlies the extraordinary mechanical properties of spider dragline silk.</title>
        <authorList>
            <person name="Kono N."/>
            <person name="Nakamura H."/>
            <person name="Mori M."/>
            <person name="Yoshida Y."/>
            <person name="Ohtoshi R."/>
            <person name="Malay A.D."/>
            <person name="Moran D.A.P."/>
            <person name="Tomita M."/>
            <person name="Numata K."/>
            <person name="Arakawa K."/>
        </authorList>
    </citation>
    <scope>NUCLEOTIDE SEQUENCE</scope>
</reference>
<dbReference type="EMBL" id="BMAO01013997">
    <property type="protein sequence ID" value="GFQ92248.1"/>
    <property type="molecule type" value="Genomic_DNA"/>
</dbReference>
<protein>
    <submittedName>
        <fullName evidence="2">Uncharacterized protein</fullName>
    </submittedName>
</protein>
<keyword evidence="3" id="KW-1185">Reference proteome</keyword>
<dbReference type="AlphaFoldDB" id="A0A8X6GY41"/>
<evidence type="ECO:0000313" key="2">
    <source>
        <dbReference type="EMBL" id="GFQ92248.1"/>
    </source>
</evidence>